<dbReference type="Proteomes" id="UP000199614">
    <property type="component" value="Unassembled WGS sequence"/>
</dbReference>
<dbReference type="STRING" id="260086.SAMN05216207_103321"/>
<evidence type="ECO:0000313" key="3">
    <source>
        <dbReference type="Proteomes" id="UP000199614"/>
    </source>
</evidence>
<name>A0A1I5EWB1_PSUAM</name>
<evidence type="ECO:0000313" key="2">
    <source>
        <dbReference type="EMBL" id="SFO15321.1"/>
    </source>
</evidence>
<feature type="compositionally biased region" description="Low complexity" evidence="1">
    <location>
        <begin position="123"/>
        <end position="140"/>
    </location>
</feature>
<dbReference type="AlphaFoldDB" id="A0A1I5EWB1"/>
<feature type="region of interest" description="Disordered" evidence="1">
    <location>
        <begin position="258"/>
        <end position="307"/>
    </location>
</feature>
<keyword evidence="3" id="KW-1185">Reference proteome</keyword>
<gene>
    <name evidence="2" type="ORF">SAMN05216207_103321</name>
</gene>
<accession>A0A1I5EWB1</accession>
<protein>
    <submittedName>
        <fullName evidence="2">Uncharacterized protein</fullName>
    </submittedName>
</protein>
<organism evidence="2 3">
    <name type="scientific">Pseudonocardia ammonioxydans</name>
    <dbReference type="NCBI Taxonomy" id="260086"/>
    <lineage>
        <taxon>Bacteria</taxon>
        <taxon>Bacillati</taxon>
        <taxon>Actinomycetota</taxon>
        <taxon>Actinomycetes</taxon>
        <taxon>Pseudonocardiales</taxon>
        <taxon>Pseudonocardiaceae</taxon>
        <taxon>Pseudonocardia</taxon>
    </lineage>
</organism>
<reference evidence="2 3" key="1">
    <citation type="submission" date="2016-10" db="EMBL/GenBank/DDBJ databases">
        <authorList>
            <person name="de Groot N.N."/>
        </authorList>
    </citation>
    <scope>NUCLEOTIDE SEQUENCE [LARGE SCALE GENOMIC DNA]</scope>
    <source>
        <strain evidence="2 3">CGMCC 4.1877</strain>
    </source>
</reference>
<evidence type="ECO:0000256" key="1">
    <source>
        <dbReference type="SAM" id="MobiDB-lite"/>
    </source>
</evidence>
<sequence length="307" mass="32358">MYGSPGGRAVSGSGLRAEVDAVEGTGAKQVAVGQVVAELVLLEVGLAVGSRHTAAAPSAGVREPLPARLRRDRNSTGRGRSVRTALSRCRGRRAADRRLGTRPGHSPGRALGSRSTVRWACQSLLRRPASRPRASPWPTSRRGRRAPPPGAQPSAVVGGRRYTAPHSLPVEHRRRSGAARCGRRWGTAPPPCTATRSPPGPEGGACRAGAAGRVVRAGGRARTTRAAPWSGIHDAVTDLVIVAARSAARARASRRRRWSGRCARRSGRWSGAAQVVCGRRSASRPGRGHRSTPLPRVPVGERGRFPG</sequence>
<dbReference type="EMBL" id="FOUY01000033">
    <property type="protein sequence ID" value="SFO15321.1"/>
    <property type="molecule type" value="Genomic_DNA"/>
</dbReference>
<feature type="region of interest" description="Disordered" evidence="1">
    <location>
        <begin position="52"/>
        <end position="207"/>
    </location>
</feature>
<feature type="compositionally biased region" description="Basic residues" evidence="1">
    <location>
        <begin position="258"/>
        <end position="267"/>
    </location>
</feature>
<feature type="compositionally biased region" description="Basic residues" evidence="1">
    <location>
        <begin position="172"/>
        <end position="183"/>
    </location>
</feature>
<proteinExistence type="predicted"/>